<dbReference type="EC" id="2.7.7.41" evidence="6"/>
<dbReference type="RefSeq" id="WP_141421863.1">
    <property type="nucleotide sequence ID" value="NZ_VIAR01000007.1"/>
</dbReference>
<evidence type="ECO:0000256" key="14">
    <source>
        <dbReference type="ARBA" id="ARBA00023098"/>
    </source>
</evidence>
<feature type="transmembrane region" description="Helical" evidence="24">
    <location>
        <begin position="136"/>
        <end position="154"/>
    </location>
</feature>
<evidence type="ECO:0000256" key="20">
    <source>
        <dbReference type="ARBA" id="ARBA00032253"/>
    </source>
</evidence>
<evidence type="ECO:0000256" key="22">
    <source>
        <dbReference type="ARBA" id="ARBA00032743"/>
    </source>
</evidence>
<keyword evidence="17" id="KW-1208">Phospholipid metabolism</keyword>
<comment type="pathway">
    <text evidence="3">Phospholipid metabolism; CDP-diacylglycerol biosynthesis; CDP-diacylglycerol from sn-glycerol 3-phosphate: step 3/3.</text>
</comment>
<feature type="transmembrane region" description="Helical" evidence="24">
    <location>
        <begin position="199"/>
        <end position="218"/>
    </location>
</feature>
<feature type="transmembrane region" description="Helical" evidence="24">
    <location>
        <begin position="175"/>
        <end position="193"/>
    </location>
</feature>
<evidence type="ECO:0000256" key="21">
    <source>
        <dbReference type="ARBA" id="ARBA00032396"/>
    </source>
</evidence>
<evidence type="ECO:0000256" key="23">
    <source>
        <dbReference type="ARBA" id="ARBA00033406"/>
    </source>
</evidence>
<evidence type="ECO:0000256" key="11">
    <source>
        <dbReference type="ARBA" id="ARBA00022692"/>
    </source>
</evidence>
<comment type="pathway">
    <text evidence="4">Lipid metabolism.</text>
</comment>
<evidence type="ECO:0000256" key="4">
    <source>
        <dbReference type="ARBA" id="ARBA00005189"/>
    </source>
</evidence>
<evidence type="ECO:0000256" key="13">
    <source>
        <dbReference type="ARBA" id="ARBA00022989"/>
    </source>
</evidence>
<dbReference type="PANTHER" id="PTHR46382:SF1">
    <property type="entry name" value="PHOSPHATIDATE CYTIDYLYLTRANSFERASE"/>
    <property type="match status" value="1"/>
</dbReference>
<comment type="catalytic activity">
    <reaction evidence="1">
        <text>a 1,2-diacyl-sn-glycero-3-phosphate + CTP + H(+) = a CDP-1,2-diacyl-sn-glycerol + diphosphate</text>
        <dbReference type="Rhea" id="RHEA:16229"/>
        <dbReference type="ChEBI" id="CHEBI:15378"/>
        <dbReference type="ChEBI" id="CHEBI:33019"/>
        <dbReference type="ChEBI" id="CHEBI:37563"/>
        <dbReference type="ChEBI" id="CHEBI:58332"/>
        <dbReference type="ChEBI" id="CHEBI:58608"/>
        <dbReference type="EC" id="2.7.7.41"/>
    </reaction>
</comment>
<evidence type="ECO:0000256" key="15">
    <source>
        <dbReference type="ARBA" id="ARBA00023136"/>
    </source>
</evidence>
<dbReference type="OrthoDB" id="9799199at2"/>
<feature type="transmembrane region" description="Helical" evidence="24">
    <location>
        <begin position="246"/>
        <end position="266"/>
    </location>
</feature>
<dbReference type="GO" id="GO:0004605">
    <property type="term" value="F:phosphatidate cytidylyltransferase activity"/>
    <property type="evidence" value="ECO:0007669"/>
    <property type="project" value="UniProtKB-EC"/>
</dbReference>
<dbReference type="EMBL" id="VIAR01000007">
    <property type="protein sequence ID" value="TQD38668.1"/>
    <property type="molecule type" value="Genomic_DNA"/>
</dbReference>
<comment type="similarity">
    <text evidence="5">Belongs to the CDS family.</text>
</comment>
<feature type="transmembrane region" description="Helical" evidence="24">
    <location>
        <begin position="108"/>
        <end position="130"/>
    </location>
</feature>
<evidence type="ECO:0000256" key="8">
    <source>
        <dbReference type="ARBA" id="ARBA00022475"/>
    </source>
</evidence>
<name>A0A507ZSH5_9FLAO</name>
<evidence type="ECO:0000256" key="16">
    <source>
        <dbReference type="ARBA" id="ARBA00023209"/>
    </source>
</evidence>
<dbReference type="PANTHER" id="PTHR46382">
    <property type="entry name" value="PHOSPHATIDATE CYTIDYLYLTRANSFERASE"/>
    <property type="match status" value="1"/>
</dbReference>
<organism evidence="25 26">
    <name type="scientific">Haloflavibacter putidus</name>
    <dbReference type="NCBI Taxonomy" id="2576776"/>
    <lineage>
        <taxon>Bacteria</taxon>
        <taxon>Pseudomonadati</taxon>
        <taxon>Bacteroidota</taxon>
        <taxon>Flavobacteriia</taxon>
        <taxon>Flavobacteriales</taxon>
        <taxon>Flavobacteriaceae</taxon>
        <taxon>Haloflavibacter</taxon>
    </lineage>
</organism>
<evidence type="ECO:0000256" key="12">
    <source>
        <dbReference type="ARBA" id="ARBA00022695"/>
    </source>
</evidence>
<keyword evidence="26" id="KW-1185">Reference proteome</keyword>
<accession>A0A507ZSH5</accession>
<evidence type="ECO:0000256" key="19">
    <source>
        <dbReference type="ARBA" id="ARBA00031825"/>
    </source>
</evidence>
<keyword evidence="16" id="KW-0594">Phospholipid biosynthesis</keyword>
<keyword evidence="8" id="KW-1003">Cell membrane</keyword>
<evidence type="ECO:0000256" key="18">
    <source>
        <dbReference type="ARBA" id="ARBA00029893"/>
    </source>
</evidence>
<dbReference type="AlphaFoldDB" id="A0A507ZSH5"/>
<dbReference type="Pfam" id="PF01148">
    <property type="entry name" value="CTP_transf_1"/>
    <property type="match status" value="1"/>
</dbReference>
<feature type="transmembrane region" description="Helical" evidence="24">
    <location>
        <begin position="77"/>
        <end position="96"/>
    </location>
</feature>
<evidence type="ECO:0000256" key="1">
    <source>
        <dbReference type="ARBA" id="ARBA00001698"/>
    </source>
</evidence>
<evidence type="ECO:0000256" key="3">
    <source>
        <dbReference type="ARBA" id="ARBA00005119"/>
    </source>
</evidence>
<evidence type="ECO:0000313" key="26">
    <source>
        <dbReference type="Proteomes" id="UP000317169"/>
    </source>
</evidence>
<keyword evidence="13 24" id="KW-1133">Transmembrane helix</keyword>
<evidence type="ECO:0000313" key="25">
    <source>
        <dbReference type="EMBL" id="TQD38668.1"/>
    </source>
</evidence>
<keyword evidence="12 25" id="KW-0548">Nucleotidyltransferase</keyword>
<dbReference type="GO" id="GO:0016024">
    <property type="term" value="P:CDP-diacylglycerol biosynthetic process"/>
    <property type="evidence" value="ECO:0007669"/>
    <property type="project" value="TreeGrafter"/>
</dbReference>
<evidence type="ECO:0000256" key="17">
    <source>
        <dbReference type="ARBA" id="ARBA00023264"/>
    </source>
</evidence>
<keyword evidence="15 24" id="KW-0472">Membrane</keyword>
<keyword evidence="10 25" id="KW-0808">Transferase</keyword>
<evidence type="ECO:0000256" key="5">
    <source>
        <dbReference type="ARBA" id="ARBA00010185"/>
    </source>
</evidence>
<evidence type="ECO:0000256" key="2">
    <source>
        <dbReference type="ARBA" id="ARBA00004651"/>
    </source>
</evidence>
<dbReference type="Proteomes" id="UP000317169">
    <property type="component" value="Unassembled WGS sequence"/>
</dbReference>
<feature type="transmembrane region" description="Helical" evidence="24">
    <location>
        <begin position="12"/>
        <end position="41"/>
    </location>
</feature>
<protein>
    <recommendedName>
        <fullName evidence="7">Phosphatidate cytidylyltransferase</fullName>
        <ecNumber evidence="6">2.7.7.41</ecNumber>
    </recommendedName>
    <alternativeName>
        <fullName evidence="20">CDP-DAG synthase</fullName>
    </alternativeName>
    <alternativeName>
        <fullName evidence="22">CDP-DG synthase</fullName>
    </alternativeName>
    <alternativeName>
        <fullName evidence="18">CDP-diacylglycerol synthase</fullName>
    </alternativeName>
    <alternativeName>
        <fullName evidence="21">CDP-diglyceride pyrophosphorylase</fullName>
    </alternativeName>
    <alternativeName>
        <fullName evidence="23">CDP-diglyceride synthase</fullName>
    </alternativeName>
    <alternativeName>
        <fullName evidence="19">CTP:phosphatidate cytidylyltransferase</fullName>
    </alternativeName>
</protein>
<proteinExistence type="inferred from homology"/>
<reference evidence="25 26" key="1">
    <citation type="submission" date="2019-06" db="EMBL/GenBank/DDBJ databases">
        <title>Flavibacter putida gen. nov., sp. nov., a novel marine bacterium of the family Flavobacteriaceae isolated from coastal seawater.</title>
        <authorList>
            <person name="Feng X."/>
        </authorList>
    </citation>
    <scope>NUCLEOTIDE SEQUENCE [LARGE SCALE GENOMIC DNA]</scope>
    <source>
        <strain evidence="25 26">PLHSN227</strain>
    </source>
</reference>
<gene>
    <name evidence="25" type="ORF">FKR84_08455</name>
</gene>
<evidence type="ECO:0000256" key="24">
    <source>
        <dbReference type="SAM" id="Phobius"/>
    </source>
</evidence>
<dbReference type="GO" id="GO:0005886">
    <property type="term" value="C:plasma membrane"/>
    <property type="evidence" value="ECO:0007669"/>
    <property type="project" value="UniProtKB-SubCell"/>
</dbReference>
<sequence>MKEVVTRGLSGALYAFLLILSIFLNEYVFLGLIFIFGLICIHELQRLLKLESYLSYVLLVVFFLAFSVFKWNVYAQWLLWIVTFLVKILLIKDLMTFNKIPLFEGKKYILIIFYLIASVIFITLIPYYNQDYHPEVLLSIFALMWTNDTFAYLIGKNFGKRKLFERISPKKTIEGFMGGLIFSLLLSLLAHYITKDFTYLIWLGIGLLVSVFGTYGDLIQSKLKRQAQVKDSGTLMPGHGGLLDRLDSILFTSTFVYGYLLIIQYVS</sequence>
<keyword evidence="14" id="KW-0443">Lipid metabolism</keyword>
<keyword evidence="9" id="KW-0444">Lipid biosynthesis</keyword>
<comment type="caution">
    <text evidence="25">The sequence shown here is derived from an EMBL/GenBank/DDBJ whole genome shotgun (WGS) entry which is preliminary data.</text>
</comment>
<feature type="transmembrane region" description="Helical" evidence="24">
    <location>
        <begin position="53"/>
        <end position="71"/>
    </location>
</feature>
<evidence type="ECO:0000256" key="10">
    <source>
        <dbReference type="ARBA" id="ARBA00022679"/>
    </source>
</evidence>
<comment type="subcellular location">
    <subcellularLocation>
        <location evidence="2">Cell membrane</location>
        <topology evidence="2">Multi-pass membrane protein</topology>
    </subcellularLocation>
</comment>
<evidence type="ECO:0000256" key="6">
    <source>
        <dbReference type="ARBA" id="ARBA00012487"/>
    </source>
</evidence>
<evidence type="ECO:0000256" key="7">
    <source>
        <dbReference type="ARBA" id="ARBA00019373"/>
    </source>
</evidence>
<evidence type="ECO:0000256" key="9">
    <source>
        <dbReference type="ARBA" id="ARBA00022516"/>
    </source>
</evidence>
<keyword evidence="11 24" id="KW-0812">Transmembrane</keyword>